<proteinExistence type="predicted"/>
<dbReference type="eggNOG" id="ENOG50333A4">
    <property type="taxonomic scope" value="Bacteria"/>
</dbReference>
<evidence type="ECO:0000313" key="2">
    <source>
        <dbReference type="EMBL" id="AHH95724.1"/>
    </source>
</evidence>
<dbReference type="Pfam" id="PF18566">
    <property type="entry name" value="Ldi"/>
    <property type="match status" value="1"/>
</dbReference>
<dbReference type="InterPro" id="IPR041411">
    <property type="entry name" value="Ldi"/>
</dbReference>
<dbReference type="OrthoDB" id="3561361at2"/>
<name>W5WC03_9PSEU</name>
<dbReference type="Proteomes" id="UP000019225">
    <property type="component" value="Chromosome"/>
</dbReference>
<dbReference type="PATRIC" id="fig|1449976.3.peg.2355"/>
<dbReference type="EMBL" id="CP007155">
    <property type="protein sequence ID" value="AHH95724.1"/>
    <property type="molecule type" value="Genomic_DNA"/>
</dbReference>
<feature type="domain" description="Linalool dehydratase/isomerase" evidence="1">
    <location>
        <begin position="63"/>
        <end position="394"/>
    </location>
</feature>
<keyword evidence="3" id="KW-1185">Reference proteome</keyword>
<gene>
    <name evidence="2" type="ORF">KALB_2356</name>
</gene>
<dbReference type="HOGENOM" id="CLU_044865_1_0_11"/>
<accession>W5WC03</accession>
<dbReference type="STRING" id="1449976.KALB_2356"/>
<evidence type="ECO:0000259" key="1">
    <source>
        <dbReference type="Pfam" id="PF18566"/>
    </source>
</evidence>
<dbReference type="AlphaFoldDB" id="W5WC03"/>
<sequence length="548" mass="62276">MSKDNTMASGSMRAAPDLSRYPMLDHEQIGHLRHIHNLVSQEDNDWDGMGSAQWGQETSDSYRYQFAQMSYCLGFAHFHHLPAAPGAFRPTFEQAIRKMQLPEAWAYWNGTSKGSRVTDPDIVELREGWRDPIVKENIMYSGRLFAMLGMHSMLFDSDRYDEPGAISLRWEPMFQGLGPEVYEYSYSSIADNLYWQMAETGWYGVVCEPNCLFIVCNQFAILGFRFLDLRRGTSVAEEVTRAFTDAWHKRGMLDEDGEYWRIWLVKQDRPLQLAGGAGSQWTALNMNAWNRELVHKLYPEQIRDMIRRSADGLVTLMPPPATAELRRARRENRAPLLPDGGTDYQWSSPSFGYTAACMAELGDTENLRGMLAHADRYMTPTWRDGGLYYPRNDTSYDADGNLVYMDRLTGNAMLGYARLNVTDGLWKMYNEPWGPEHFRQPNLARLDGRADVARAWYDPTESLLALTLRPVQQDSAAIQMEIANVRSGRNWTLFLDGSPVVTSDGRDTLDVLDTSKVGAHYVGNALVLNCTLRAATDLALSLHDTAIY</sequence>
<reference evidence="2 3" key="1">
    <citation type="journal article" date="2014" name="BMC Genomics">
        <title>Complete genome sequence of producer of the glycopeptide antibiotic Aculeximycin Kutzneria albida DSM 43870T, a representative of minor genus of Pseudonocardiaceae.</title>
        <authorList>
            <person name="Rebets Y."/>
            <person name="Tokovenko B."/>
            <person name="Lushchyk I."/>
            <person name="Ruckert C."/>
            <person name="Zaburannyi N."/>
            <person name="Bechthold A."/>
            <person name="Kalinowski J."/>
            <person name="Luzhetskyy A."/>
        </authorList>
    </citation>
    <scope>NUCLEOTIDE SEQUENCE [LARGE SCALE GENOMIC DNA]</scope>
    <source>
        <strain evidence="2">DSM 43870</strain>
    </source>
</reference>
<evidence type="ECO:0000313" key="3">
    <source>
        <dbReference type="Proteomes" id="UP000019225"/>
    </source>
</evidence>
<dbReference type="KEGG" id="kal:KALB_2356"/>
<organism evidence="2 3">
    <name type="scientific">Kutzneria albida DSM 43870</name>
    <dbReference type="NCBI Taxonomy" id="1449976"/>
    <lineage>
        <taxon>Bacteria</taxon>
        <taxon>Bacillati</taxon>
        <taxon>Actinomycetota</taxon>
        <taxon>Actinomycetes</taxon>
        <taxon>Pseudonocardiales</taxon>
        <taxon>Pseudonocardiaceae</taxon>
        <taxon>Kutzneria</taxon>
    </lineage>
</organism>
<dbReference type="RefSeq" id="WP_025355891.1">
    <property type="nucleotide sequence ID" value="NZ_CP007155.1"/>
</dbReference>
<protein>
    <recommendedName>
        <fullName evidence="1">Linalool dehydratase/isomerase domain-containing protein</fullName>
    </recommendedName>
</protein>